<dbReference type="EMBL" id="FOEF01000056">
    <property type="protein sequence ID" value="SEP54567.1"/>
    <property type="molecule type" value="Genomic_DNA"/>
</dbReference>
<accession>A0A1H8YQX3</accession>
<dbReference type="AlphaFoldDB" id="A0A1H8YQX3"/>
<evidence type="ECO:0000256" key="1">
    <source>
        <dbReference type="SAM" id="MobiDB-lite"/>
    </source>
</evidence>
<organism evidence="2 3">
    <name type="scientific">Amycolatopsis saalfeldensis</name>
    <dbReference type="NCBI Taxonomy" id="394193"/>
    <lineage>
        <taxon>Bacteria</taxon>
        <taxon>Bacillati</taxon>
        <taxon>Actinomycetota</taxon>
        <taxon>Actinomycetes</taxon>
        <taxon>Pseudonocardiales</taxon>
        <taxon>Pseudonocardiaceae</taxon>
        <taxon>Amycolatopsis</taxon>
    </lineage>
</organism>
<evidence type="ECO:0000313" key="2">
    <source>
        <dbReference type="EMBL" id="SEP54567.1"/>
    </source>
</evidence>
<dbReference type="Proteomes" id="UP000198582">
    <property type="component" value="Unassembled WGS sequence"/>
</dbReference>
<keyword evidence="3" id="KW-1185">Reference proteome</keyword>
<gene>
    <name evidence="2" type="ORF">SAMN04489732_15612</name>
</gene>
<feature type="region of interest" description="Disordered" evidence="1">
    <location>
        <begin position="1"/>
        <end position="27"/>
    </location>
</feature>
<name>A0A1H8YQX3_9PSEU</name>
<dbReference type="STRING" id="394193.SAMN04489732_15612"/>
<proteinExistence type="predicted"/>
<reference evidence="2 3" key="1">
    <citation type="submission" date="2016-10" db="EMBL/GenBank/DDBJ databases">
        <authorList>
            <person name="de Groot N.N."/>
        </authorList>
    </citation>
    <scope>NUCLEOTIDE SEQUENCE [LARGE SCALE GENOMIC DNA]</scope>
    <source>
        <strain evidence="2 3">DSM 44993</strain>
    </source>
</reference>
<sequence>MARAPPSKTGSGQLGSHERVNGWPAAPRVKIPTNPVVARRNRRWPDEVLLLDPGTDQSVTMPGYAFAAQADAADTAAEHLRSQRRAETRVGFQCTTLDGYQITWYREAPADREGGLVSIFDPESTEPARRLLPDGTAESLDGAPRGLTVYGRHRSDRPSFARASLMTPEYTYLINGVKEDRGVTVGG</sequence>
<evidence type="ECO:0000313" key="3">
    <source>
        <dbReference type="Proteomes" id="UP000198582"/>
    </source>
</evidence>
<protein>
    <submittedName>
        <fullName evidence="2">Uncharacterized protein</fullName>
    </submittedName>
</protein>